<dbReference type="InterPro" id="IPR007037">
    <property type="entry name" value="SIP_rossman_dom"/>
</dbReference>
<dbReference type="InterPro" id="IPR039374">
    <property type="entry name" value="SIP_fam"/>
</dbReference>
<dbReference type="GO" id="GO:0016491">
    <property type="term" value="F:oxidoreductase activity"/>
    <property type="evidence" value="ECO:0007669"/>
    <property type="project" value="InterPro"/>
</dbReference>
<dbReference type="Gene3D" id="3.40.50.80">
    <property type="entry name" value="Nucleotide-binding domain of ferredoxin-NADP reductase (FNR) module"/>
    <property type="match status" value="1"/>
</dbReference>
<dbReference type="PANTHER" id="PTHR30157:SF0">
    <property type="entry name" value="NADPH-DEPENDENT FERRIC-CHELATE REDUCTASE"/>
    <property type="match status" value="1"/>
</dbReference>
<dbReference type="PANTHER" id="PTHR30157">
    <property type="entry name" value="FERRIC REDUCTASE, NADPH-DEPENDENT"/>
    <property type="match status" value="1"/>
</dbReference>
<dbReference type="InterPro" id="IPR017938">
    <property type="entry name" value="Riboflavin_synthase-like_b-brl"/>
</dbReference>
<evidence type="ECO:0000313" key="3">
    <source>
        <dbReference type="Proteomes" id="UP000767327"/>
    </source>
</evidence>
<reference evidence="2" key="2">
    <citation type="submission" date="2020-01" db="EMBL/GenBank/DDBJ databases">
        <authorList>
            <person name="Campanaro S."/>
        </authorList>
    </citation>
    <scope>NUCLEOTIDE SEQUENCE</scope>
    <source>
        <strain evidence="2">AS01afH2WH_6</strain>
    </source>
</reference>
<feature type="domain" description="FAD-binding FR-type" evidence="1">
    <location>
        <begin position="15"/>
        <end position="121"/>
    </location>
</feature>
<dbReference type="InterPro" id="IPR013113">
    <property type="entry name" value="SIP_FAD-bd"/>
</dbReference>
<dbReference type="Proteomes" id="UP000767327">
    <property type="component" value="Unassembled WGS sequence"/>
</dbReference>
<dbReference type="InterPro" id="IPR039261">
    <property type="entry name" value="FNR_nucleotide-bd"/>
</dbReference>
<gene>
    <name evidence="2" type="ORF">GXW98_09065</name>
</gene>
<dbReference type="InterPro" id="IPR017927">
    <property type="entry name" value="FAD-bd_FR_type"/>
</dbReference>
<dbReference type="Pfam" id="PF04954">
    <property type="entry name" value="SIP"/>
    <property type="match status" value="1"/>
</dbReference>
<dbReference type="CDD" id="cd06193">
    <property type="entry name" value="siderophore_interacting"/>
    <property type="match status" value="1"/>
</dbReference>
<proteinExistence type="predicted"/>
<organism evidence="2 3">
    <name type="scientific">Bifidobacterium crudilactis</name>
    <dbReference type="NCBI Taxonomy" id="327277"/>
    <lineage>
        <taxon>Bacteria</taxon>
        <taxon>Bacillati</taxon>
        <taxon>Actinomycetota</taxon>
        <taxon>Actinomycetes</taxon>
        <taxon>Bifidobacteriales</taxon>
        <taxon>Bifidobacteriaceae</taxon>
        <taxon>Bifidobacterium</taxon>
    </lineage>
</organism>
<protein>
    <submittedName>
        <fullName evidence="2">Siderophore-interacting protein</fullName>
    </submittedName>
</protein>
<dbReference type="EMBL" id="JAAXZR010000027">
    <property type="protein sequence ID" value="NLT80412.1"/>
    <property type="molecule type" value="Genomic_DNA"/>
</dbReference>
<dbReference type="AlphaFoldDB" id="A0A971D0X4"/>
<dbReference type="PROSITE" id="PS51384">
    <property type="entry name" value="FAD_FR"/>
    <property type="match status" value="1"/>
</dbReference>
<accession>A0A971D0X4</accession>
<evidence type="ECO:0000313" key="2">
    <source>
        <dbReference type="EMBL" id="NLT80412.1"/>
    </source>
</evidence>
<dbReference type="SUPFAM" id="SSF63380">
    <property type="entry name" value="Riboflavin synthase domain-like"/>
    <property type="match status" value="1"/>
</dbReference>
<sequence length="247" mass="27078">MGRGIQGAVLDLLGAAVLDLKVVGIREVCNGTMRRITFSSDQTLPETLQGPAAWLRLWFPSADGRAVQRGYTISRLSPNADACDIDFFKHEDGGPASQWASTAKQGDRLQAQVMGSRPFQPGEGLKGVVMYGDETAFPAVCSIIRSLPAGVDASVVLGGTHDLSAFLPKREGHNIKVRFVGRETPASCVERVLEDLRHHGEGFDNWQFWAAGERAAVQAMRPLVSRRYRFPRKSAHIQAYWIAGRAF</sequence>
<name>A0A971D0X4_9BIFI</name>
<comment type="caution">
    <text evidence="2">The sequence shown here is derived from an EMBL/GenBank/DDBJ whole genome shotgun (WGS) entry which is preliminary data.</text>
</comment>
<evidence type="ECO:0000259" key="1">
    <source>
        <dbReference type="PROSITE" id="PS51384"/>
    </source>
</evidence>
<reference evidence="2" key="1">
    <citation type="journal article" date="2020" name="Biotechnol. Biofuels">
        <title>New insights from the biogas microbiome by comprehensive genome-resolved metagenomics of nearly 1600 species originating from multiple anaerobic digesters.</title>
        <authorList>
            <person name="Campanaro S."/>
            <person name="Treu L."/>
            <person name="Rodriguez-R L.M."/>
            <person name="Kovalovszki A."/>
            <person name="Ziels R.M."/>
            <person name="Maus I."/>
            <person name="Zhu X."/>
            <person name="Kougias P.G."/>
            <person name="Basile A."/>
            <person name="Luo G."/>
            <person name="Schluter A."/>
            <person name="Konstantinidis K.T."/>
            <person name="Angelidaki I."/>
        </authorList>
    </citation>
    <scope>NUCLEOTIDE SEQUENCE</scope>
    <source>
        <strain evidence="2">AS01afH2WH_6</strain>
    </source>
</reference>
<dbReference type="RefSeq" id="WP_273174594.1">
    <property type="nucleotide sequence ID" value="NZ_JAAXZR010000027.1"/>
</dbReference>
<dbReference type="Pfam" id="PF08021">
    <property type="entry name" value="FAD_binding_9"/>
    <property type="match status" value="1"/>
</dbReference>
<dbReference type="Gene3D" id="2.40.30.10">
    <property type="entry name" value="Translation factors"/>
    <property type="match status" value="1"/>
</dbReference>